<dbReference type="GO" id="GO:0008017">
    <property type="term" value="F:microtubule binding"/>
    <property type="evidence" value="ECO:0007669"/>
    <property type="project" value="InterPro"/>
</dbReference>
<feature type="compositionally biased region" description="Polar residues" evidence="7">
    <location>
        <begin position="172"/>
        <end position="190"/>
    </location>
</feature>
<evidence type="ECO:0000259" key="8">
    <source>
        <dbReference type="Pfam" id="PF06886"/>
    </source>
</evidence>
<feature type="compositionally biased region" description="Polar residues" evidence="7">
    <location>
        <begin position="89"/>
        <end position="102"/>
    </location>
</feature>
<feature type="compositionally biased region" description="Basic and acidic residues" evidence="7">
    <location>
        <begin position="37"/>
        <end position="55"/>
    </location>
</feature>
<evidence type="ECO:0000256" key="5">
    <source>
        <dbReference type="ARBA" id="ARBA00023212"/>
    </source>
</evidence>
<accession>A0A7J7HHK3</accession>
<dbReference type="InterPro" id="IPR044806">
    <property type="entry name" value="WVD2/WDL1-4"/>
</dbReference>
<dbReference type="EMBL" id="JACBKZ010000004">
    <property type="protein sequence ID" value="KAF5952382.1"/>
    <property type="molecule type" value="Genomic_DNA"/>
</dbReference>
<dbReference type="Pfam" id="PF06886">
    <property type="entry name" value="TPX2"/>
    <property type="match status" value="1"/>
</dbReference>
<keyword evidence="4" id="KW-0493">Microtubule</keyword>
<evidence type="ECO:0000256" key="7">
    <source>
        <dbReference type="SAM" id="MobiDB-lite"/>
    </source>
</evidence>
<dbReference type="AlphaFoldDB" id="A0A7J7HHK3"/>
<feature type="compositionally biased region" description="Low complexity" evidence="7">
    <location>
        <begin position="79"/>
        <end position="88"/>
    </location>
</feature>
<keyword evidence="5" id="KW-0206">Cytoskeleton</keyword>
<gene>
    <name evidence="9" type="ORF">HYC85_010326</name>
</gene>
<feature type="compositionally biased region" description="Basic and acidic residues" evidence="7">
    <location>
        <begin position="325"/>
        <end position="344"/>
    </location>
</feature>
<feature type="region of interest" description="Disordered" evidence="7">
    <location>
        <begin position="251"/>
        <end position="302"/>
    </location>
</feature>
<name>A0A7J7HHK3_CAMSI</name>
<feature type="coiled-coil region" evidence="6">
    <location>
        <begin position="210"/>
        <end position="242"/>
    </location>
</feature>
<dbReference type="PANTHER" id="PTHR46372">
    <property type="entry name" value="PROTEIN WVD2-LIKE 3"/>
    <property type="match status" value="1"/>
</dbReference>
<reference evidence="10" key="1">
    <citation type="journal article" date="2020" name="Nat. Commun.">
        <title>Genome assembly of wild tea tree DASZ reveals pedigree and selection history of tea varieties.</title>
        <authorList>
            <person name="Zhang W."/>
            <person name="Zhang Y."/>
            <person name="Qiu H."/>
            <person name="Guo Y."/>
            <person name="Wan H."/>
            <person name="Zhang X."/>
            <person name="Scossa F."/>
            <person name="Alseekh S."/>
            <person name="Zhang Q."/>
            <person name="Wang P."/>
            <person name="Xu L."/>
            <person name="Schmidt M.H."/>
            <person name="Jia X."/>
            <person name="Li D."/>
            <person name="Zhu A."/>
            <person name="Guo F."/>
            <person name="Chen W."/>
            <person name="Ni D."/>
            <person name="Usadel B."/>
            <person name="Fernie A.R."/>
            <person name="Wen W."/>
        </authorList>
    </citation>
    <scope>NUCLEOTIDE SEQUENCE [LARGE SCALE GENOMIC DNA]</scope>
    <source>
        <strain evidence="10">cv. G240</strain>
    </source>
</reference>
<organism evidence="9 10">
    <name type="scientific">Camellia sinensis</name>
    <name type="common">Tea plant</name>
    <name type="synonym">Thea sinensis</name>
    <dbReference type="NCBI Taxonomy" id="4442"/>
    <lineage>
        <taxon>Eukaryota</taxon>
        <taxon>Viridiplantae</taxon>
        <taxon>Streptophyta</taxon>
        <taxon>Embryophyta</taxon>
        <taxon>Tracheophyta</taxon>
        <taxon>Spermatophyta</taxon>
        <taxon>Magnoliopsida</taxon>
        <taxon>eudicotyledons</taxon>
        <taxon>Gunneridae</taxon>
        <taxon>Pentapetalae</taxon>
        <taxon>asterids</taxon>
        <taxon>Ericales</taxon>
        <taxon>Theaceae</taxon>
        <taxon>Camellia</taxon>
    </lineage>
</organism>
<comment type="similarity">
    <text evidence="2">Belongs to the TPX2 family.</text>
</comment>
<evidence type="ECO:0000256" key="3">
    <source>
        <dbReference type="ARBA" id="ARBA00022490"/>
    </source>
</evidence>
<dbReference type="InterPro" id="IPR027329">
    <property type="entry name" value="TPX2_C"/>
</dbReference>
<evidence type="ECO:0000313" key="9">
    <source>
        <dbReference type="EMBL" id="KAF5952382.1"/>
    </source>
</evidence>
<dbReference type="GO" id="GO:0000226">
    <property type="term" value="P:microtubule cytoskeleton organization"/>
    <property type="evidence" value="ECO:0007669"/>
    <property type="project" value="InterPro"/>
</dbReference>
<feature type="domain" description="TPX2 C-terminal" evidence="8">
    <location>
        <begin position="196"/>
        <end position="273"/>
    </location>
</feature>
<dbReference type="Proteomes" id="UP000593564">
    <property type="component" value="Unassembled WGS sequence"/>
</dbReference>
<feature type="region of interest" description="Disordered" evidence="7">
    <location>
        <begin position="1"/>
        <end position="191"/>
    </location>
</feature>
<proteinExistence type="inferred from homology"/>
<comment type="caution">
    <text evidence="9">The sequence shown here is derived from an EMBL/GenBank/DDBJ whole genome shotgun (WGS) entry which is preliminary data.</text>
</comment>
<reference evidence="9 10" key="2">
    <citation type="submission" date="2020-07" db="EMBL/GenBank/DDBJ databases">
        <title>Genome assembly of wild tea tree DASZ reveals pedigree and selection history of tea varieties.</title>
        <authorList>
            <person name="Zhang W."/>
        </authorList>
    </citation>
    <scope>NUCLEOTIDE SEQUENCE [LARGE SCALE GENOMIC DNA]</scope>
    <source>
        <strain evidence="10">cv. G240</strain>
        <tissue evidence="9">Leaf</tissue>
    </source>
</reference>
<sequence length="427" mass="47119">MGRDVGGIRIDKKANAANLNSNDVSGIRGEEKDYEAEDHHTMEDSVTEECHEKPDTLGAKSMNHDAGISEGKTLKPDDQNLSDQNSSSPVKGNVQTKDTVLQPSAPVAEKQISIETHPIGAETVDAGGSSSSNTSDFHSSGTEEKSQPNSPQVSRKPLQPDIKKHVDEDDNSSIASSTATSVRSAKSRTTVPVAPVFRCVERAEKRKEFYSKMEEKQHALEAEKTEHEARTKEKEKKVIKQLRKNMVFKAKPMPGFYQEGPPPKAELKKPPPTRAKSPKLNRRKSCGDAASSSLEKKGVSTGTISRHFSSHKIVVVSGKSGNDTSKIKDRSKTVKETTTETTPHARAEQTADITVNGYFLNYSLSRRELTRDFGRNFKVFVSRQALIKWVSDVGKKTRFVIVIKTSDAEEYSDPGFDTALVMFRTRV</sequence>
<comment type="subcellular location">
    <subcellularLocation>
        <location evidence="1">Cytoplasm</location>
        <location evidence="1">Cytoskeleton</location>
    </subcellularLocation>
</comment>
<evidence type="ECO:0000313" key="10">
    <source>
        <dbReference type="Proteomes" id="UP000593564"/>
    </source>
</evidence>
<evidence type="ECO:0000256" key="1">
    <source>
        <dbReference type="ARBA" id="ARBA00004245"/>
    </source>
</evidence>
<keyword evidence="10" id="KW-1185">Reference proteome</keyword>
<feature type="compositionally biased region" description="Low complexity" evidence="7">
    <location>
        <begin position="127"/>
        <end position="140"/>
    </location>
</feature>
<protein>
    <recommendedName>
        <fullName evidence="8">TPX2 C-terminal domain-containing protein</fullName>
    </recommendedName>
</protein>
<evidence type="ECO:0000256" key="6">
    <source>
        <dbReference type="SAM" id="Coils"/>
    </source>
</evidence>
<evidence type="ECO:0000256" key="4">
    <source>
        <dbReference type="ARBA" id="ARBA00022701"/>
    </source>
</evidence>
<feature type="region of interest" description="Disordered" evidence="7">
    <location>
        <begin position="319"/>
        <end position="344"/>
    </location>
</feature>
<dbReference type="GO" id="GO:0005874">
    <property type="term" value="C:microtubule"/>
    <property type="evidence" value="ECO:0007669"/>
    <property type="project" value="UniProtKB-KW"/>
</dbReference>
<evidence type="ECO:0000256" key="2">
    <source>
        <dbReference type="ARBA" id="ARBA00005885"/>
    </source>
</evidence>
<keyword evidence="6" id="KW-0175">Coiled coil</keyword>
<keyword evidence="3" id="KW-0963">Cytoplasm</keyword>
<dbReference type="PANTHER" id="PTHR46372:SF6">
    <property type="entry name" value="PROTEIN WVD2-LIKE 1"/>
    <property type="match status" value="1"/>
</dbReference>